<evidence type="ECO:0000313" key="14">
    <source>
        <dbReference type="Proteomes" id="UP000007264"/>
    </source>
</evidence>
<feature type="region of interest" description="Disordered" evidence="8">
    <location>
        <begin position="1206"/>
        <end position="1525"/>
    </location>
</feature>
<keyword evidence="5" id="KW-0808">Transferase</keyword>
<reference evidence="13 14" key="1">
    <citation type="journal article" date="2012" name="Genome Biol.">
        <title>The genome of the polar eukaryotic microalga coccomyxa subellipsoidea reveals traits of cold adaptation.</title>
        <authorList>
            <person name="Blanc G."/>
            <person name="Agarkova I."/>
            <person name="Grimwood J."/>
            <person name="Kuo A."/>
            <person name="Brueggeman A."/>
            <person name="Dunigan D."/>
            <person name="Gurnon J."/>
            <person name="Ladunga I."/>
            <person name="Lindquist E."/>
            <person name="Lucas S."/>
            <person name="Pangilinan J."/>
            <person name="Proschold T."/>
            <person name="Salamov A."/>
            <person name="Schmutz J."/>
            <person name="Weeks D."/>
            <person name="Yamada T."/>
            <person name="Claverie J.M."/>
            <person name="Grigoriev I."/>
            <person name="Van Etten J."/>
            <person name="Lomsadze A."/>
            <person name="Borodovsky M."/>
        </authorList>
    </citation>
    <scope>NUCLEOTIDE SEQUENCE [LARGE SCALE GENOMIC DNA]</scope>
    <source>
        <strain evidence="13 14">C-169</strain>
    </source>
</reference>
<dbReference type="GO" id="GO:0032259">
    <property type="term" value="P:methylation"/>
    <property type="evidence" value="ECO:0007669"/>
    <property type="project" value="UniProtKB-KW"/>
</dbReference>
<dbReference type="InterPro" id="IPR006560">
    <property type="entry name" value="AWS_dom"/>
</dbReference>
<dbReference type="CDD" id="cd05162">
    <property type="entry name" value="PWWP"/>
    <property type="match status" value="1"/>
</dbReference>
<evidence type="ECO:0000259" key="9">
    <source>
        <dbReference type="PROSITE" id="PS50280"/>
    </source>
</evidence>
<feature type="region of interest" description="Disordered" evidence="8">
    <location>
        <begin position="831"/>
        <end position="864"/>
    </location>
</feature>
<feature type="compositionally biased region" description="Basic and acidic residues" evidence="8">
    <location>
        <begin position="52"/>
        <end position="68"/>
    </location>
</feature>
<dbReference type="OrthoDB" id="422362at2759"/>
<evidence type="ECO:0008006" key="15">
    <source>
        <dbReference type="Google" id="ProtNLM"/>
    </source>
</evidence>
<dbReference type="PROSITE" id="PS51215">
    <property type="entry name" value="AWS"/>
    <property type="match status" value="1"/>
</dbReference>
<feature type="compositionally biased region" description="Low complexity" evidence="8">
    <location>
        <begin position="237"/>
        <end position="253"/>
    </location>
</feature>
<dbReference type="Proteomes" id="UP000007264">
    <property type="component" value="Unassembled WGS sequence"/>
</dbReference>
<evidence type="ECO:0000256" key="2">
    <source>
        <dbReference type="ARBA" id="ARBA00004286"/>
    </source>
</evidence>
<keyword evidence="6" id="KW-0949">S-adenosyl-L-methionine</keyword>
<dbReference type="SUPFAM" id="SSF82199">
    <property type="entry name" value="SET domain"/>
    <property type="match status" value="1"/>
</dbReference>
<feature type="region of interest" description="Disordered" evidence="8">
    <location>
        <begin position="1562"/>
        <end position="1591"/>
    </location>
</feature>
<evidence type="ECO:0000256" key="8">
    <source>
        <dbReference type="SAM" id="MobiDB-lite"/>
    </source>
</evidence>
<gene>
    <name evidence="13" type="ORF">COCSUDRAFT_55364</name>
</gene>
<name>I0Z9M9_COCSC</name>
<dbReference type="GO" id="GO:0042054">
    <property type="term" value="F:histone methyltransferase activity"/>
    <property type="evidence" value="ECO:0007669"/>
    <property type="project" value="InterPro"/>
</dbReference>
<dbReference type="PROSITE" id="PS50812">
    <property type="entry name" value="PWWP"/>
    <property type="match status" value="1"/>
</dbReference>
<dbReference type="GO" id="GO:0005634">
    <property type="term" value="C:nucleus"/>
    <property type="evidence" value="ECO:0007669"/>
    <property type="project" value="UniProtKB-SubCell"/>
</dbReference>
<evidence type="ECO:0000256" key="7">
    <source>
        <dbReference type="ARBA" id="ARBA00023242"/>
    </source>
</evidence>
<keyword evidence="7" id="KW-0539">Nucleus</keyword>
<feature type="compositionally biased region" description="Low complexity" evidence="8">
    <location>
        <begin position="1206"/>
        <end position="1255"/>
    </location>
</feature>
<feature type="compositionally biased region" description="Low complexity" evidence="8">
    <location>
        <begin position="362"/>
        <end position="392"/>
    </location>
</feature>
<comment type="subcellular location">
    <subcellularLocation>
        <location evidence="2">Chromosome</location>
    </subcellularLocation>
    <subcellularLocation>
        <location evidence="1">Nucleus</location>
    </subcellularLocation>
</comment>
<dbReference type="Pfam" id="PF00855">
    <property type="entry name" value="PWWP"/>
    <property type="match status" value="1"/>
</dbReference>
<dbReference type="PROSITE" id="PS50868">
    <property type="entry name" value="POST_SET"/>
    <property type="match status" value="1"/>
</dbReference>
<dbReference type="Pfam" id="PF00856">
    <property type="entry name" value="SET"/>
    <property type="match status" value="1"/>
</dbReference>
<evidence type="ECO:0000259" key="11">
    <source>
        <dbReference type="PROSITE" id="PS50868"/>
    </source>
</evidence>
<dbReference type="SUPFAM" id="SSF63748">
    <property type="entry name" value="Tudor/PWWP/MBT"/>
    <property type="match status" value="2"/>
</dbReference>
<dbReference type="SMART" id="SM00293">
    <property type="entry name" value="PWWP"/>
    <property type="match status" value="1"/>
</dbReference>
<feature type="domain" description="AWS" evidence="12">
    <location>
        <begin position="464"/>
        <end position="515"/>
    </location>
</feature>
<organism evidence="13 14">
    <name type="scientific">Coccomyxa subellipsoidea (strain C-169)</name>
    <name type="common">Green microalga</name>
    <dbReference type="NCBI Taxonomy" id="574566"/>
    <lineage>
        <taxon>Eukaryota</taxon>
        <taxon>Viridiplantae</taxon>
        <taxon>Chlorophyta</taxon>
        <taxon>core chlorophytes</taxon>
        <taxon>Trebouxiophyceae</taxon>
        <taxon>Trebouxiophyceae incertae sedis</taxon>
        <taxon>Coccomyxaceae</taxon>
        <taxon>Coccomyxa</taxon>
        <taxon>Coccomyxa subellipsoidea</taxon>
    </lineage>
</organism>
<feature type="region of interest" description="Disordered" evidence="8">
    <location>
        <begin position="748"/>
        <end position="771"/>
    </location>
</feature>
<comment type="caution">
    <text evidence="13">The sequence shown here is derived from an EMBL/GenBank/DDBJ whole genome shotgun (WGS) entry which is preliminary data.</text>
</comment>
<feature type="region of interest" description="Disordered" evidence="8">
    <location>
        <begin position="237"/>
        <end position="262"/>
    </location>
</feature>
<keyword evidence="14" id="KW-1185">Reference proteome</keyword>
<evidence type="ECO:0000313" key="13">
    <source>
        <dbReference type="EMBL" id="EIE27348.1"/>
    </source>
</evidence>
<evidence type="ECO:0000259" key="12">
    <source>
        <dbReference type="PROSITE" id="PS51215"/>
    </source>
</evidence>
<dbReference type="KEGG" id="csl:COCSUDRAFT_55364"/>
<sequence length="1591" mass="163748">MGAEEGDPVASGAEGTDAVRPVSNTDAAELATPAEPDDEQMADAAAEAAQQSKKEGAEQHTSDHEKAAQVDQEGDTADAPEQAGAGPADQPLEVAIGGADFIKAADSQRVVWARVKGFPHWPAQIMTEKEAAVRMEHVFRPSPLSLPVMFFGTLEIAWMAPAEVVSWAEGVEANFLKKNKARRKFLKSVEEVHLFLAPGPQRRKAPEGWWKKAINPPKPKSKETVLEIGAAANHTQAAKAGATKGAKGASKAGNGLGVHTNSKVVKRVQRPVKRIDGADEDDLKELLGDEGEADLAAAPKRKPSAGRRPDFSAPKPPHYEAVRRNLWTSRSRPKRLPKDDIPVCGCTPPPRPPAAAAPQLPPSSSAAPPAVLPLQHQPGDAAPAPADAGVPGSTPPAELATAPHGDADEHADAPASGDADAPMTFRALQPLANGVAALAGAEEALAAEAHAPIAVPRPSAMLVPPAAVANAAKAAMPERTGCGENCLNRLSYIHCDPKQCPCGDYCSNRPFHLLPQPKTELFLTEDRGWGVKATEHIPRGTFIVEYAGEVIEEHECRRRMAQAKVTGLQHFYMMELAPGLIIDARVKGNMARFINSSCAPNCESQKWHDAATGEIRIGIFAADDIEPGTELAYDYQFQHAGLAQDAGAYRCMCGAPNCRGTMDTQPERFKDFGKRVEVFWDGDSVFYRGTVTAYSTTSGKHTILYDDNDVERVCLKTVKHRWLDESAPMKMSPLHAALVAQSGLLGPEPLDLNAGPEPEIPQAAMEEPQPKAAAQVQPEIPQAAAEEAQPMEVAQVQPEVEAQIPAEPPAVEEAALAVAFVVPPPAANGELSTAAAAPARPVRKSRAASAGRGLKRKQAEGATEEEIAEALKDDEDALAAQARPQTALGAHVPKHKMWLKRCQRDSQEQEAPPAGPALQPQLAPAALSWAVPDPAAAAQLTANAGAPPQLPAPFNAPPFAMPPFPLPSMPPGLPGQNALQVAMYQMLLMSNPQLAQAHKTLGGSLPSPHMPMASLHQMFATFANAAAAASAPALVPPLAPWLPGQSGTLLSAVPPGSQMLPQVAPLQLGPLTPAGAASGPAQPPSVPMTPNLWGAMPPGYAPQMPPAWPPVSDSAGPSAAPLPQSAAVAPASVGARAQLPNGDAKEVTAPATALEHAGGSTVAASEPAEQSSLDGAASAAALEAEQDALFAAAVAAAAAKHQFSSEGAAPEAAGPAKEPDVADAPAAAPVDPSPQADSAPSPAAEQPAVQEPASATEAEGLHDSSEASAAEAAMAEQASAVEEEQPKHAESQEDTSADGHAVLMAVDDCAAAPSQADTGSAVPTAEPATDAATAADSEAPAQAAADADAPHDIPPALPGEEEVQKSPDNQSQLAAEAGAALIGSVREEATGTPGNAALEESKEQSQLAADAGAALVGNVQQATTGGEEPPQAPTVDADTYVLPSKAADAGAAEADAGGQPSSSAATEAERSSEPPAVRPLADASPPLLQRPKAQQRLFDPTTALSNGHISPANGTPKAAPQGLIDPVSVGPAAAAVAPAAAPEAEADEAELWGSLLVDSPSPCKAPKAAWAQDPSLWRANGPGPARPPLGQ</sequence>
<feature type="compositionally biased region" description="Pro residues" evidence="8">
    <location>
        <begin position="347"/>
        <end position="361"/>
    </location>
</feature>
<feature type="compositionally biased region" description="Low complexity" evidence="8">
    <location>
        <begin position="1446"/>
        <end position="1466"/>
    </location>
</feature>
<keyword evidence="3" id="KW-0158">Chromosome</keyword>
<feature type="region of interest" description="Disordered" evidence="8">
    <location>
        <begin position="1104"/>
        <end position="1123"/>
    </location>
</feature>
<feature type="region of interest" description="Disordered" evidence="8">
    <location>
        <begin position="288"/>
        <end position="421"/>
    </location>
</feature>
<proteinExistence type="predicted"/>
<dbReference type="InterPro" id="IPR003616">
    <property type="entry name" value="Post-SET_dom"/>
</dbReference>
<dbReference type="InterPro" id="IPR001214">
    <property type="entry name" value="SET_dom"/>
</dbReference>
<dbReference type="InterPro" id="IPR050777">
    <property type="entry name" value="SET2_Histone-Lys_MeTrsfase"/>
</dbReference>
<dbReference type="Gene3D" id="2.170.270.10">
    <property type="entry name" value="SET domain"/>
    <property type="match status" value="1"/>
</dbReference>
<dbReference type="STRING" id="574566.I0Z9M9"/>
<feature type="compositionally biased region" description="Low complexity" evidence="8">
    <location>
        <begin position="1321"/>
        <end position="1347"/>
    </location>
</feature>
<feature type="domain" description="Post-SET" evidence="11">
    <location>
        <begin position="647"/>
        <end position="663"/>
    </location>
</feature>
<evidence type="ECO:0000256" key="3">
    <source>
        <dbReference type="ARBA" id="ARBA00022454"/>
    </source>
</evidence>
<dbReference type="PROSITE" id="PS50280">
    <property type="entry name" value="SET"/>
    <property type="match status" value="1"/>
</dbReference>
<dbReference type="RefSeq" id="XP_005651892.1">
    <property type="nucleotide sequence ID" value="XM_005651835.1"/>
</dbReference>
<accession>I0Z9M9</accession>
<evidence type="ECO:0000256" key="6">
    <source>
        <dbReference type="ARBA" id="ARBA00022691"/>
    </source>
</evidence>
<evidence type="ECO:0000259" key="10">
    <source>
        <dbReference type="PROSITE" id="PS50812"/>
    </source>
</evidence>
<protein>
    <recommendedName>
        <fullName evidence="15">SET domain-containing protein</fullName>
    </recommendedName>
</protein>
<dbReference type="GeneID" id="17045363"/>
<keyword evidence="4" id="KW-0489">Methyltransferase</keyword>
<dbReference type="EMBL" id="AGSI01000001">
    <property type="protein sequence ID" value="EIE27348.1"/>
    <property type="molecule type" value="Genomic_DNA"/>
</dbReference>
<feature type="domain" description="PWWP" evidence="10">
    <location>
        <begin position="107"/>
        <end position="170"/>
    </location>
</feature>
<dbReference type="CDD" id="cd20404">
    <property type="entry name" value="Tudor_Agenet_AtEML-like"/>
    <property type="match status" value="1"/>
</dbReference>
<dbReference type="SMART" id="SM00317">
    <property type="entry name" value="SET"/>
    <property type="match status" value="1"/>
</dbReference>
<dbReference type="Gene3D" id="2.30.30.140">
    <property type="match status" value="2"/>
</dbReference>
<dbReference type="Pfam" id="PF17907">
    <property type="entry name" value="AWS"/>
    <property type="match status" value="1"/>
</dbReference>
<dbReference type="InterPro" id="IPR046341">
    <property type="entry name" value="SET_dom_sf"/>
</dbReference>
<dbReference type="GO" id="GO:0005694">
    <property type="term" value="C:chromosome"/>
    <property type="evidence" value="ECO:0007669"/>
    <property type="project" value="UniProtKB-SubCell"/>
</dbReference>
<feature type="compositionally biased region" description="Low complexity" evidence="8">
    <location>
        <begin position="42"/>
        <end position="51"/>
    </location>
</feature>
<evidence type="ECO:0000256" key="5">
    <source>
        <dbReference type="ARBA" id="ARBA00022679"/>
    </source>
</evidence>
<dbReference type="eggNOG" id="KOG4442">
    <property type="taxonomic scope" value="Eukaryota"/>
</dbReference>
<feature type="compositionally biased region" description="Low complexity" evidence="8">
    <location>
        <begin position="1114"/>
        <end position="1123"/>
    </location>
</feature>
<feature type="domain" description="SET" evidence="9">
    <location>
        <begin position="517"/>
        <end position="636"/>
    </location>
</feature>
<evidence type="ECO:0000256" key="4">
    <source>
        <dbReference type="ARBA" id="ARBA00022603"/>
    </source>
</evidence>
<dbReference type="InterPro" id="IPR000313">
    <property type="entry name" value="PWWP_dom"/>
</dbReference>
<dbReference type="PANTHER" id="PTHR22884">
    <property type="entry name" value="SET DOMAIN PROTEINS"/>
    <property type="match status" value="1"/>
</dbReference>
<dbReference type="SMART" id="SM00570">
    <property type="entry name" value="AWS"/>
    <property type="match status" value="1"/>
</dbReference>
<feature type="region of interest" description="Disordered" evidence="8">
    <location>
        <begin position="1"/>
        <end position="91"/>
    </location>
</feature>
<evidence type="ECO:0000256" key="1">
    <source>
        <dbReference type="ARBA" id="ARBA00004123"/>
    </source>
</evidence>
<feature type="compositionally biased region" description="Low complexity" evidence="8">
    <location>
        <begin position="1266"/>
        <end position="1280"/>
    </location>
</feature>